<protein>
    <submittedName>
        <fullName evidence="1">Uncharacterized protein</fullName>
    </submittedName>
</protein>
<evidence type="ECO:0000313" key="2">
    <source>
        <dbReference type="Proteomes" id="UP001596114"/>
    </source>
</evidence>
<name>A0ABW0QN01_9GAMM</name>
<proteinExistence type="predicted"/>
<sequence length="387" mass="43197">MNTQPQLRLEFLGAEPLARALSDTGAPHLPQSQLADHYAVGNDALRRALEGKIDHLLSALEPQLLPARVPWSGVRADVLALDMAFVEHPAQPFDLAWVEIQAFTSMLPTFHTVHQAQRRLHGQGERWLPHDALPHETSWIDHMRQWVAPHAATVLIEDRPRARASWPDLEAARHWWQVDVLDWREVVPVHGHLWNPVTARHYTHVWNRLIFSDLAVFDRSHARATFLAANQLSWHSHPAWYDGIHKGSLADVPLAAHEACHWVEDSPLCADQWADADRWVAKSVGGHSGSGLLLAPTPAELAALPGPRQWIVQNKFRQVPIGQHPVTGRALFGEIRCMLGLQPGRKPWVMAWILRCSTDGIATLSGRQTAPGEGMTLLYFDSAGASA</sequence>
<gene>
    <name evidence="1" type="ORF">ACFPPA_11465</name>
</gene>
<dbReference type="RefSeq" id="WP_377319943.1">
    <property type="nucleotide sequence ID" value="NZ_JBHSNF010000002.1"/>
</dbReference>
<reference evidence="2" key="1">
    <citation type="journal article" date="2019" name="Int. J. Syst. Evol. Microbiol.">
        <title>The Global Catalogue of Microorganisms (GCM) 10K type strain sequencing project: providing services to taxonomists for standard genome sequencing and annotation.</title>
        <authorList>
            <consortium name="The Broad Institute Genomics Platform"/>
            <consortium name="The Broad Institute Genome Sequencing Center for Infectious Disease"/>
            <person name="Wu L."/>
            <person name="Ma J."/>
        </authorList>
    </citation>
    <scope>NUCLEOTIDE SEQUENCE [LARGE SCALE GENOMIC DNA]</scope>
    <source>
        <strain evidence="2">CGMCC 1.16619</strain>
    </source>
</reference>
<dbReference type="Proteomes" id="UP001596114">
    <property type="component" value="Unassembled WGS sequence"/>
</dbReference>
<accession>A0ABW0QN01</accession>
<evidence type="ECO:0000313" key="1">
    <source>
        <dbReference type="EMBL" id="MFC5526351.1"/>
    </source>
</evidence>
<dbReference type="EMBL" id="JBHSNF010000002">
    <property type="protein sequence ID" value="MFC5526351.1"/>
    <property type="molecule type" value="Genomic_DNA"/>
</dbReference>
<organism evidence="1 2">
    <name type="scientific">Rhodanobacter ginsengisoli</name>
    <dbReference type="NCBI Taxonomy" id="418646"/>
    <lineage>
        <taxon>Bacteria</taxon>
        <taxon>Pseudomonadati</taxon>
        <taxon>Pseudomonadota</taxon>
        <taxon>Gammaproteobacteria</taxon>
        <taxon>Lysobacterales</taxon>
        <taxon>Rhodanobacteraceae</taxon>
        <taxon>Rhodanobacter</taxon>
    </lineage>
</organism>
<comment type="caution">
    <text evidence="1">The sequence shown here is derived from an EMBL/GenBank/DDBJ whole genome shotgun (WGS) entry which is preliminary data.</text>
</comment>
<keyword evidence="2" id="KW-1185">Reference proteome</keyword>